<reference evidence="4" key="1">
    <citation type="journal article" date="2012" name="Nature">
        <title>A physical, genetic and functional sequence assembly of the barley genome.</title>
        <authorList>
            <consortium name="The International Barley Genome Sequencing Consortium"/>
            <person name="Mayer K.F."/>
            <person name="Waugh R."/>
            <person name="Brown J.W."/>
            <person name="Schulman A."/>
            <person name="Langridge P."/>
            <person name="Platzer M."/>
            <person name="Fincher G.B."/>
            <person name="Muehlbauer G.J."/>
            <person name="Sato K."/>
            <person name="Close T.J."/>
            <person name="Wise R.P."/>
            <person name="Stein N."/>
        </authorList>
    </citation>
    <scope>NUCLEOTIDE SEQUENCE [LARGE SCALE GENOMIC DNA]</scope>
    <source>
        <strain evidence="4">cv. Morex</strain>
    </source>
</reference>
<reference evidence="3" key="2">
    <citation type="submission" date="2020-10" db="EMBL/GenBank/DDBJ databases">
        <authorList>
            <person name="Scholz U."/>
            <person name="Mascher M."/>
            <person name="Fiebig A."/>
        </authorList>
    </citation>
    <scope>NUCLEOTIDE SEQUENCE [LARGE SCALE GENOMIC DNA]</scope>
    <source>
        <strain evidence="3">cv. Morex</strain>
    </source>
</reference>
<dbReference type="InterPro" id="IPR044824">
    <property type="entry name" value="MAIN-like"/>
</dbReference>
<proteinExistence type="predicted"/>
<accession>A0A8I6XJ41</accession>
<name>A0A8I6XJ41_HORVV</name>
<dbReference type="AlphaFoldDB" id="A0A8I6XJ41"/>
<feature type="compositionally biased region" description="Low complexity" evidence="1">
    <location>
        <begin position="543"/>
        <end position="554"/>
    </location>
</feature>
<reference evidence="3" key="3">
    <citation type="submission" date="2022-01" db="UniProtKB">
        <authorList>
            <consortium name="EnsemblPlants"/>
        </authorList>
    </citation>
    <scope>IDENTIFICATION</scope>
    <source>
        <strain evidence="3">subsp. vulgare</strain>
    </source>
</reference>
<dbReference type="InterPro" id="IPR019557">
    <property type="entry name" value="AminoTfrase-like_pln_mobile"/>
</dbReference>
<evidence type="ECO:0000259" key="2">
    <source>
        <dbReference type="Pfam" id="PF10536"/>
    </source>
</evidence>
<evidence type="ECO:0000256" key="1">
    <source>
        <dbReference type="SAM" id="MobiDB-lite"/>
    </source>
</evidence>
<dbReference type="Proteomes" id="UP000011116">
    <property type="component" value="Chromosome 4H"/>
</dbReference>
<organism evidence="3 4">
    <name type="scientific">Hordeum vulgare subsp. vulgare</name>
    <name type="common">Domesticated barley</name>
    <dbReference type="NCBI Taxonomy" id="112509"/>
    <lineage>
        <taxon>Eukaryota</taxon>
        <taxon>Viridiplantae</taxon>
        <taxon>Streptophyta</taxon>
        <taxon>Embryophyta</taxon>
        <taxon>Tracheophyta</taxon>
        <taxon>Spermatophyta</taxon>
        <taxon>Magnoliopsida</taxon>
        <taxon>Liliopsida</taxon>
        <taxon>Poales</taxon>
        <taxon>Poaceae</taxon>
        <taxon>BOP clade</taxon>
        <taxon>Pooideae</taxon>
        <taxon>Triticodae</taxon>
        <taxon>Triticeae</taxon>
        <taxon>Hordeinae</taxon>
        <taxon>Hordeum</taxon>
    </lineage>
</organism>
<dbReference type="Pfam" id="PF10536">
    <property type="entry name" value="PMD"/>
    <property type="match status" value="1"/>
</dbReference>
<sequence length="621" mass="71052">MAEMPQLLNGYHDNHHRCQLFINPNHENPPQTFRLRTVKTPWSIHNRFLEHLEAYGLLHFANIAARRGSFTADPSLLTSLVDRWRPKTHTFHFRCGELAPALKDVSMITALPIRGVPVVHPRVSSNWPADVSARLRLEMPISDRSGQPRGVPLSWLHINFEILSTHADPETTKRHLFAYLLWLFGVMFPNSHGEIVLPGLIYFATKIVDEPLPQNPPYSVGSALLSHTYRGLCDATQKTAFTSKAPLLCVSYEFLHLWSREYLPVGRPRIVEPATPYNYGEGVVTMSSRWMLGRKKWSTKIAKNCYPIYHDQFELLNDSLITWNPWTEAHIDMVFGSQHMPVKCVRDSAFWMTRCNLLYLWFVEPYNPDRVMRQFGLYQDIPSPVPRCIDEETHKMSNMGRSGVDWNAENIEWINQWNNEALQNIVPQQRTYDATTTEAYYNWYRISMRTRLTSEPPTMPTHPTHMEQLQRRMDTSSAYYRDSAIDICTQVQAMAREGMQAQGIDPKGRSFFKKISEFVSTRFTRCGIENDVVTAAYNIPEPRSARPSVAPSSSMRWGEGPNTTSTLPRHDSSLPIHGQTSQVNAPDLGSTPGQTHFVEHDAYTAYGAHSRISAISAHARD</sequence>
<protein>
    <recommendedName>
        <fullName evidence="2">Aminotransferase-like plant mobile domain-containing protein</fullName>
    </recommendedName>
</protein>
<dbReference type="GO" id="GO:0010073">
    <property type="term" value="P:meristem maintenance"/>
    <property type="evidence" value="ECO:0007669"/>
    <property type="project" value="InterPro"/>
</dbReference>
<evidence type="ECO:0000313" key="4">
    <source>
        <dbReference type="Proteomes" id="UP000011116"/>
    </source>
</evidence>
<dbReference type="EnsemblPlants" id="HORVU.MOREX.r3.4HG0367170.1">
    <property type="protein sequence ID" value="HORVU.MOREX.r3.4HG0367170.1"/>
    <property type="gene ID" value="HORVU.MOREX.r3.4HG0367170"/>
</dbReference>
<dbReference type="Gramene" id="HORVU.MOREX.r3.4HG0367170.1">
    <property type="protein sequence ID" value="HORVU.MOREX.r3.4HG0367170.1"/>
    <property type="gene ID" value="HORVU.MOREX.r3.4HG0367170"/>
</dbReference>
<evidence type="ECO:0000313" key="3">
    <source>
        <dbReference type="EnsemblPlants" id="HORVU.MOREX.r3.4HG0367170.1"/>
    </source>
</evidence>
<keyword evidence="4" id="KW-1185">Reference proteome</keyword>
<feature type="region of interest" description="Disordered" evidence="1">
    <location>
        <begin position="543"/>
        <end position="595"/>
    </location>
</feature>
<dbReference type="PANTHER" id="PTHR46033">
    <property type="entry name" value="PROTEIN MAIN-LIKE 2"/>
    <property type="match status" value="1"/>
</dbReference>
<feature type="domain" description="Aminotransferase-like plant mobile" evidence="2">
    <location>
        <begin position="63"/>
        <end position="445"/>
    </location>
</feature>
<dbReference type="PANTHER" id="PTHR46033:SF78">
    <property type="entry name" value="OS06G0232700 PROTEIN"/>
    <property type="match status" value="1"/>
</dbReference>